<dbReference type="CDD" id="cd03196">
    <property type="entry name" value="GST_C_5"/>
    <property type="match status" value="1"/>
</dbReference>
<dbReference type="PROSITE" id="PS50404">
    <property type="entry name" value="GST_NTER"/>
    <property type="match status" value="1"/>
</dbReference>
<dbReference type="PANTHER" id="PTHR43968:SF6">
    <property type="entry name" value="GLUTATHIONE S-TRANSFERASE OMEGA"/>
    <property type="match status" value="1"/>
</dbReference>
<dbReference type="AlphaFoldDB" id="A0A191UE58"/>
<evidence type="ECO:0000259" key="2">
    <source>
        <dbReference type="PROSITE" id="PS50405"/>
    </source>
</evidence>
<dbReference type="GO" id="GO:0005737">
    <property type="term" value="C:cytoplasm"/>
    <property type="evidence" value="ECO:0007669"/>
    <property type="project" value="TreeGrafter"/>
</dbReference>
<dbReference type="PROSITE" id="PS50405">
    <property type="entry name" value="GST_CTER"/>
    <property type="match status" value="1"/>
</dbReference>
<sequence length="202" mass="23510">MMPILYSYRRCPYAMRARMALKYAGIQVEHREIALRDKPKSMLLVSPKGTVPLLCLGDQVLDQSLDIMQWALTQSDPNGWSNADPSNAQDWIEKNDGIFKKILDQYKYPNRHPELNPEEVLNTAMDFMLKLMEQSLNATQYLLGNHITWVDIAIFPFIRQFSMVNPDQFTELPLPATKKWLANHLESELFKSVMEKHPTWLE</sequence>
<dbReference type="Proteomes" id="UP000078463">
    <property type="component" value="Chromosome"/>
</dbReference>
<dbReference type="SUPFAM" id="SSF52833">
    <property type="entry name" value="Thioredoxin-like"/>
    <property type="match status" value="1"/>
</dbReference>
<dbReference type="PANTHER" id="PTHR43968">
    <property type="match status" value="1"/>
</dbReference>
<protein>
    <submittedName>
        <fullName evidence="3">Glutathione S-transferase</fullName>
    </submittedName>
</protein>
<proteinExistence type="predicted"/>
<dbReference type="STRING" id="1743168.A8O14_04120"/>
<dbReference type="Gene3D" id="1.20.1050.10">
    <property type="match status" value="1"/>
</dbReference>
<dbReference type="Gene3D" id="3.40.30.10">
    <property type="entry name" value="Glutaredoxin"/>
    <property type="match status" value="1"/>
</dbReference>
<dbReference type="InterPro" id="IPR036249">
    <property type="entry name" value="Thioredoxin-like_sf"/>
</dbReference>
<dbReference type="InterPro" id="IPR040079">
    <property type="entry name" value="Glutathione_S-Trfase"/>
</dbReference>
<dbReference type="InterPro" id="IPR050983">
    <property type="entry name" value="GST_Omega/HSP26"/>
</dbReference>
<gene>
    <name evidence="3" type="ORF">A8O14_04120</name>
</gene>
<dbReference type="OrthoDB" id="9813092at2"/>
<name>A0A191UE58_9BURK</name>
<dbReference type="SUPFAM" id="SSF47616">
    <property type="entry name" value="GST C-terminal domain-like"/>
    <property type="match status" value="1"/>
</dbReference>
<dbReference type="Pfam" id="PF13417">
    <property type="entry name" value="GST_N_3"/>
    <property type="match status" value="1"/>
</dbReference>
<dbReference type="GO" id="GO:0016740">
    <property type="term" value="F:transferase activity"/>
    <property type="evidence" value="ECO:0007669"/>
    <property type="project" value="UniProtKB-KW"/>
</dbReference>
<keyword evidence="3" id="KW-0808">Transferase</keyword>
<dbReference type="InterPro" id="IPR036282">
    <property type="entry name" value="Glutathione-S-Trfase_C_sf"/>
</dbReference>
<evidence type="ECO:0000259" key="1">
    <source>
        <dbReference type="PROSITE" id="PS50404"/>
    </source>
</evidence>
<reference evidence="4" key="1">
    <citation type="submission" date="2016-05" db="EMBL/GenBank/DDBJ databases">
        <title>Polynucleobacter sp. QLW-P1FAT50C-4 genome.</title>
        <authorList>
            <person name="Hahn M.W."/>
        </authorList>
    </citation>
    <scope>NUCLEOTIDE SEQUENCE [LARGE SCALE GENOMIC DNA]</scope>
    <source>
        <strain evidence="4">QLW-P1FAT50C-4</strain>
    </source>
</reference>
<evidence type="ECO:0000313" key="4">
    <source>
        <dbReference type="Proteomes" id="UP000078463"/>
    </source>
</evidence>
<dbReference type="InterPro" id="IPR010987">
    <property type="entry name" value="Glutathione-S-Trfase_C-like"/>
</dbReference>
<dbReference type="SFLD" id="SFLDS00019">
    <property type="entry name" value="Glutathione_Transferase_(cytos"/>
    <property type="match status" value="1"/>
</dbReference>
<dbReference type="InterPro" id="IPR004045">
    <property type="entry name" value="Glutathione_S-Trfase_N"/>
</dbReference>
<evidence type="ECO:0000313" key="3">
    <source>
        <dbReference type="EMBL" id="ANI99348.1"/>
    </source>
</evidence>
<organism evidence="3 4">
    <name type="scientific">Polynucleobacter wuianus</name>
    <dbReference type="NCBI Taxonomy" id="1743168"/>
    <lineage>
        <taxon>Bacteria</taxon>
        <taxon>Pseudomonadati</taxon>
        <taxon>Pseudomonadota</taxon>
        <taxon>Betaproteobacteria</taxon>
        <taxon>Burkholderiales</taxon>
        <taxon>Burkholderiaceae</taxon>
        <taxon>Polynucleobacter</taxon>
    </lineage>
</organism>
<keyword evidence="4" id="KW-1185">Reference proteome</keyword>
<dbReference type="KEGG" id="pwu:A8O14_04120"/>
<feature type="domain" description="GST C-terminal" evidence="2">
    <location>
        <begin position="81"/>
        <end position="202"/>
    </location>
</feature>
<feature type="domain" description="GST N-terminal" evidence="1">
    <location>
        <begin position="1"/>
        <end position="79"/>
    </location>
</feature>
<dbReference type="Pfam" id="PF14497">
    <property type="entry name" value="GST_C_3"/>
    <property type="match status" value="1"/>
</dbReference>
<dbReference type="InterPro" id="IPR004046">
    <property type="entry name" value="GST_C"/>
</dbReference>
<accession>A0A191UE58</accession>
<dbReference type="EMBL" id="CP015922">
    <property type="protein sequence ID" value="ANI99348.1"/>
    <property type="molecule type" value="Genomic_DNA"/>
</dbReference>